<feature type="region of interest" description="Disordered" evidence="3">
    <location>
        <begin position="105"/>
        <end position="128"/>
    </location>
</feature>
<dbReference type="AlphaFoldDB" id="A0AAV9EV54"/>
<dbReference type="GO" id="GO:0016887">
    <property type="term" value="F:ATP hydrolysis activity"/>
    <property type="evidence" value="ECO:0007669"/>
    <property type="project" value="InterPro"/>
</dbReference>
<keyword evidence="1" id="KW-0547">Nucleotide-binding</keyword>
<dbReference type="GO" id="GO:0005524">
    <property type="term" value="F:ATP binding"/>
    <property type="evidence" value="ECO:0007669"/>
    <property type="project" value="UniProtKB-KW"/>
</dbReference>
<evidence type="ECO:0000313" key="4">
    <source>
        <dbReference type="EMBL" id="KAK1316884.1"/>
    </source>
</evidence>
<dbReference type="GO" id="GO:0009507">
    <property type="term" value="C:chloroplast"/>
    <property type="evidence" value="ECO:0007669"/>
    <property type="project" value="TreeGrafter"/>
</dbReference>
<dbReference type="GO" id="GO:0005739">
    <property type="term" value="C:mitochondrion"/>
    <property type="evidence" value="ECO:0007669"/>
    <property type="project" value="TreeGrafter"/>
</dbReference>
<evidence type="ECO:0000256" key="2">
    <source>
        <dbReference type="ARBA" id="ARBA00022840"/>
    </source>
</evidence>
<dbReference type="PANTHER" id="PTHR12169:SF29">
    <property type="entry name" value="AFG1-LIKE ATPASE FAMILY PROTEIN"/>
    <property type="match status" value="1"/>
</dbReference>
<gene>
    <name evidence="4" type="ORF">QJS10_CPA05g02274</name>
</gene>
<reference evidence="4" key="1">
    <citation type="journal article" date="2023" name="Nat. Commun.">
        <title>Diploid and tetraploid genomes of Acorus and the evolution of monocots.</title>
        <authorList>
            <person name="Ma L."/>
            <person name="Liu K.W."/>
            <person name="Li Z."/>
            <person name="Hsiao Y.Y."/>
            <person name="Qi Y."/>
            <person name="Fu T."/>
            <person name="Tang G.D."/>
            <person name="Zhang D."/>
            <person name="Sun W.H."/>
            <person name="Liu D.K."/>
            <person name="Li Y."/>
            <person name="Chen G.Z."/>
            <person name="Liu X.D."/>
            <person name="Liao X.Y."/>
            <person name="Jiang Y.T."/>
            <person name="Yu X."/>
            <person name="Hao Y."/>
            <person name="Huang J."/>
            <person name="Zhao X.W."/>
            <person name="Ke S."/>
            <person name="Chen Y.Y."/>
            <person name="Wu W.L."/>
            <person name="Hsu J.L."/>
            <person name="Lin Y.F."/>
            <person name="Huang M.D."/>
            <person name="Li C.Y."/>
            <person name="Huang L."/>
            <person name="Wang Z.W."/>
            <person name="Zhao X."/>
            <person name="Zhong W.Y."/>
            <person name="Peng D.H."/>
            <person name="Ahmad S."/>
            <person name="Lan S."/>
            <person name="Zhang J.S."/>
            <person name="Tsai W.C."/>
            <person name="Van de Peer Y."/>
            <person name="Liu Z.J."/>
        </authorList>
    </citation>
    <scope>NUCLEOTIDE SEQUENCE</scope>
    <source>
        <strain evidence="4">CP</strain>
    </source>
</reference>
<proteinExistence type="predicted"/>
<feature type="compositionally biased region" description="Polar residues" evidence="3">
    <location>
        <begin position="105"/>
        <end position="118"/>
    </location>
</feature>
<name>A0AAV9EV54_ACOCL</name>
<keyword evidence="5" id="KW-1185">Reference proteome</keyword>
<accession>A0AAV9EV54</accession>
<reference evidence="4" key="2">
    <citation type="submission" date="2023-06" db="EMBL/GenBank/DDBJ databases">
        <authorList>
            <person name="Ma L."/>
            <person name="Liu K.-W."/>
            <person name="Li Z."/>
            <person name="Hsiao Y.-Y."/>
            <person name="Qi Y."/>
            <person name="Fu T."/>
            <person name="Tang G."/>
            <person name="Zhang D."/>
            <person name="Sun W.-H."/>
            <person name="Liu D.-K."/>
            <person name="Li Y."/>
            <person name="Chen G.-Z."/>
            <person name="Liu X.-D."/>
            <person name="Liao X.-Y."/>
            <person name="Jiang Y.-T."/>
            <person name="Yu X."/>
            <person name="Hao Y."/>
            <person name="Huang J."/>
            <person name="Zhao X.-W."/>
            <person name="Ke S."/>
            <person name="Chen Y.-Y."/>
            <person name="Wu W.-L."/>
            <person name="Hsu J.-L."/>
            <person name="Lin Y.-F."/>
            <person name="Huang M.-D."/>
            <person name="Li C.-Y."/>
            <person name="Huang L."/>
            <person name="Wang Z.-W."/>
            <person name="Zhao X."/>
            <person name="Zhong W.-Y."/>
            <person name="Peng D.-H."/>
            <person name="Ahmad S."/>
            <person name="Lan S."/>
            <person name="Zhang J.-S."/>
            <person name="Tsai W.-C."/>
            <person name="Van De Peer Y."/>
            <person name="Liu Z.-J."/>
        </authorList>
    </citation>
    <scope>NUCLEOTIDE SEQUENCE</scope>
    <source>
        <strain evidence="4">CP</strain>
        <tissue evidence="4">Leaves</tissue>
    </source>
</reference>
<protein>
    <submittedName>
        <fullName evidence="4">Uncharacterized protein</fullName>
    </submittedName>
</protein>
<sequence length="128" mass="14482">MYENKARLLCTAEAYPTALFDRIVTVSDAQKMAPRTSSRSRRNDDANVCVDNELGFAKDRTISRLTEMNSKEYLERHAAKLSGEFFQDTSDLYRELYQEISESGNSEISDLSGELSQEISEKGNLLQA</sequence>
<dbReference type="InterPro" id="IPR005654">
    <property type="entry name" value="ATPase_AFG1-like"/>
</dbReference>
<dbReference type="PANTHER" id="PTHR12169">
    <property type="entry name" value="ATPASE N2B"/>
    <property type="match status" value="1"/>
</dbReference>
<organism evidence="4 5">
    <name type="scientific">Acorus calamus</name>
    <name type="common">Sweet flag</name>
    <dbReference type="NCBI Taxonomy" id="4465"/>
    <lineage>
        <taxon>Eukaryota</taxon>
        <taxon>Viridiplantae</taxon>
        <taxon>Streptophyta</taxon>
        <taxon>Embryophyta</taxon>
        <taxon>Tracheophyta</taxon>
        <taxon>Spermatophyta</taxon>
        <taxon>Magnoliopsida</taxon>
        <taxon>Liliopsida</taxon>
        <taxon>Acoraceae</taxon>
        <taxon>Acorus</taxon>
    </lineage>
</organism>
<comment type="caution">
    <text evidence="4">The sequence shown here is derived from an EMBL/GenBank/DDBJ whole genome shotgun (WGS) entry which is preliminary data.</text>
</comment>
<dbReference type="EMBL" id="JAUJYO010000005">
    <property type="protein sequence ID" value="KAK1316884.1"/>
    <property type="molecule type" value="Genomic_DNA"/>
</dbReference>
<evidence type="ECO:0000313" key="5">
    <source>
        <dbReference type="Proteomes" id="UP001180020"/>
    </source>
</evidence>
<dbReference type="Proteomes" id="UP001180020">
    <property type="component" value="Unassembled WGS sequence"/>
</dbReference>
<keyword evidence="2" id="KW-0067">ATP-binding</keyword>
<evidence type="ECO:0000256" key="3">
    <source>
        <dbReference type="SAM" id="MobiDB-lite"/>
    </source>
</evidence>
<evidence type="ECO:0000256" key="1">
    <source>
        <dbReference type="ARBA" id="ARBA00022741"/>
    </source>
</evidence>